<proteinExistence type="predicted"/>
<organism evidence="2 3">
    <name type="scientific">Chryseobacterium oncorhynchi</name>
    <dbReference type="NCBI Taxonomy" id="741074"/>
    <lineage>
        <taxon>Bacteria</taxon>
        <taxon>Pseudomonadati</taxon>
        <taxon>Bacteroidota</taxon>
        <taxon>Flavobacteriia</taxon>
        <taxon>Flavobacteriales</taxon>
        <taxon>Weeksellaceae</taxon>
        <taxon>Chryseobacterium group</taxon>
        <taxon>Chryseobacterium</taxon>
    </lineage>
</organism>
<keyword evidence="3" id="KW-1185">Reference proteome</keyword>
<dbReference type="EMBL" id="PPEI02000011">
    <property type="protein sequence ID" value="PWN59557.1"/>
    <property type="molecule type" value="Genomic_DNA"/>
</dbReference>
<sequence>MGFILRYNPSNSTKGNPFPEDGQLTHFETTGALPDPQQDRKSCREIFSQDISCRIPEFYSLFLTRNSTGGILFRKMASSPILEPPERFRIYTNTGRAAGKF</sequence>
<reference evidence="2" key="1">
    <citation type="submission" date="2018-04" db="EMBL/GenBank/DDBJ databases">
        <title>Draft Genome Sequences of Chryseobacterium lactis NCTC11390T isolated from milk, Chryseobacterium oncorhynchi 701B-08T from rainbow trout, and Chryseobacterium viscerum 687B-08T from diseased fish.</title>
        <authorList>
            <person name="Jeong J.-J."/>
            <person name="Lee Y.J."/>
            <person name="Pathiraja D."/>
            <person name="Park B."/>
            <person name="Choi I.-G."/>
            <person name="Kim K.D."/>
        </authorList>
    </citation>
    <scope>NUCLEOTIDE SEQUENCE [LARGE SCALE GENOMIC DNA]</scope>
    <source>
        <strain evidence="2">701B-08</strain>
    </source>
</reference>
<comment type="caution">
    <text evidence="2">The sequence shown here is derived from an EMBL/GenBank/DDBJ whole genome shotgun (WGS) entry which is preliminary data.</text>
</comment>
<accession>A0A316WE10</accession>
<name>A0A316WE10_9FLAO</name>
<dbReference type="AlphaFoldDB" id="A0A316WE10"/>
<evidence type="ECO:0000256" key="1">
    <source>
        <dbReference type="SAM" id="MobiDB-lite"/>
    </source>
</evidence>
<evidence type="ECO:0000313" key="2">
    <source>
        <dbReference type="EMBL" id="PWN59557.1"/>
    </source>
</evidence>
<dbReference type="Proteomes" id="UP000236182">
    <property type="component" value="Unassembled WGS sequence"/>
</dbReference>
<gene>
    <name evidence="2" type="ORF">C1638_021380</name>
</gene>
<evidence type="ECO:0000313" key="3">
    <source>
        <dbReference type="Proteomes" id="UP000236182"/>
    </source>
</evidence>
<feature type="region of interest" description="Disordered" evidence="1">
    <location>
        <begin position="1"/>
        <end position="20"/>
    </location>
</feature>
<protein>
    <submittedName>
        <fullName evidence="2">Uncharacterized protein</fullName>
    </submittedName>
</protein>